<geneLocation type="plasmid" evidence="5">
    <name>p1</name>
</geneLocation>
<dbReference type="GO" id="GO:0003700">
    <property type="term" value="F:DNA-binding transcription factor activity"/>
    <property type="evidence" value="ECO:0007669"/>
    <property type="project" value="InterPro"/>
</dbReference>
<protein>
    <submittedName>
        <fullName evidence="5">GntR family transcriptional regulator</fullName>
    </submittedName>
</protein>
<dbReference type="InterPro" id="IPR000524">
    <property type="entry name" value="Tscrpt_reg_HTH_GntR"/>
</dbReference>
<evidence type="ECO:0000256" key="1">
    <source>
        <dbReference type="ARBA" id="ARBA00023015"/>
    </source>
</evidence>
<reference evidence="5 6" key="1">
    <citation type="submission" date="2018-09" db="EMBL/GenBank/DDBJ databases">
        <title>Whole genome based analysis of evolution and adaptive divergence in Indian and Brazilian strains of Azospirillum brasilense.</title>
        <authorList>
            <person name="Singh C."/>
            <person name="Tripathi A.K."/>
        </authorList>
    </citation>
    <scope>NUCLEOTIDE SEQUENCE [LARGE SCALE GENOMIC DNA]</scope>
    <source>
        <strain evidence="5 6">MTCC4039</strain>
        <plasmid evidence="5 6">p1</plasmid>
    </source>
</reference>
<dbReference type="PANTHER" id="PTHR43537:SF53">
    <property type="entry name" value="HTH-TYPE TRANSCRIPTIONAL REPRESSOR NANR"/>
    <property type="match status" value="1"/>
</dbReference>
<dbReference type="InterPro" id="IPR036388">
    <property type="entry name" value="WH-like_DNA-bd_sf"/>
</dbReference>
<dbReference type="InterPro" id="IPR011711">
    <property type="entry name" value="GntR_C"/>
</dbReference>
<dbReference type="GO" id="GO:0003677">
    <property type="term" value="F:DNA binding"/>
    <property type="evidence" value="ECO:0007669"/>
    <property type="project" value="UniProtKB-KW"/>
</dbReference>
<sequence>MCPQVPCQRVNGGILRLSSDENQRLVRISALWREIVHRWAVPDAWAGRGSRVCPLVRFVHNPRQHIEQRPCRHENCPERPPPRRPRAGEGAEARIVRSIGEAIADRRLPPGTKLAEESLAEVFGVSRERVRKVLLLLAQRRVVTLIPNRGAFVAKPTAREAREVFEARRVIERAVVEALERDPLPDEMSAKLRAHLAREEEADRTGDRMALIRLSGQFHQLLADFAGNATLAGILADLIDRSSLAIAAFERRSSHSCSATEHRRFVEALESGPPGAAMRLMMEHLDEVERQLDLDARSDGAVDLKSVFADQPMGRT</sequence>
<dbReference type="PANTHER" id="PTHR43537">
    <property type="entry name" value="TRANSCRIPTIONAL REGULATOR, GNTR FAMILY"/>
    <property type="match status" value="1"/>
</dbReference>
<dbReference type="SMART" id="SM00895">
    <property type="entry name" value="FCD"/>
    <property type="match status" value="1"/>
</dbReference>
<dbReference type="SUPFAM" id="SSF46785">
    <property type="entry name" value="Winged helix' DNA-binding domain"/>
    <property type="match status" value="1"/>
</dbReference>
<gene>
    <name evidence="5" type="ORF">D3869_14315</name>
</gene>
<dbReference type="Gene3D" id="1.10.10.10">
    <property type="entry name" value="Winged helix-like DNA-binding domain superfamily/Winged helix DNA-binding domain"/>
    <property type="match status" value="1"/>
</dbReference>
<dbReference type="CDD" id="cd07377">
    <property type="entry name" value="WHTH_GntR"/>
    <property type="match status" value="1"/>
</dbReference>
<keyword evidence="2" id="KW-0238">DNA-binding</keyword>
<dbReference type="Pfam" id="PF00392">
    <property type="entry name" value="GntR"/>
    <property type="match status" value="1"/>
</dbReference>
<dbReference type="Proteomes" id="UP000298693">
    <property type="component" value="Plasmid p1"/>
</dbReference>
<dbReference type="InterPro" id="IPR008920">
    <property type="entry name" value="TF_FadR/GntR_C"/>
</dbReference>
<keyword evidence="5" id="KW-0614">Plasmid</keyword>
<feature type="domain" description="HTH gntR-type" evidence="4">
    <location>
        <begin position="89"/>
        <end position="156"/>
    </location>
</feature>
<dbReference type="AlphaFoldDB" id="A0A4D8RAE3"/>
<keyword evidence="3" id="KW-0804">Transcription</keyword>
<dbReference type="Gene3D" id="1.20.120.530">
    <property type="entry name" value="GntR ligand-binding domain-like"/>
    <property type="match status" value="1"/>
</dbReference>
<dbReference type="SUPFAM" id="SSF48008">
    <property type="entry name" value="GntR ligand-binding domain-like"/>
    <property type="match status" value="1"/>
</dbReference>
<dbReference type="PROSITE" id="PS50949">
    <property type="entry name" value="HTH_GNTR"/>
    <property type="match status" value="1"/>
</dbReference>
<dbReference type="EMBL" id="CP032346">
    <property type="protein sequence ID" value="QCO16499.1"/>
    <property type="molecule type" value="Genomic_DNA"/>
</dbReference>
<organism evidence="5 6">
    <name type="scientific">Azospirillum brasilense</name>
    <dbReference type="NCBI Taxonomy" id="192"/>
    <lineage>
        <taxon>Bacteria</taxon>
        <taxon>Pseudomonadati</taxon>
        <taxon>Pseudomonadota</taxon>
        <taxon>Alphaproteobacteria</taxon>
        <taxon>Rhodospirillales</taxon>
        <taxon>Azospirillaceae</taxon>
        <taxon>Azospirillum</taxon>
    </lineage>
</organism>
<evidence type="ECO:0000313" key="5">
    <source>
        <dbReference type="EMBL" id="QCO16499.1"/>
    </source>
</evidence>
<dbReference type="InterPro" id="IPR036390">
    <property type="entry name" value="WH_DNA-bd_sf"/>
</dbReference>
<evidence type="ECO:0000256" key="3">
    <source>
        <dbReference type="ARBA" id="ARBA00023163"/>
    </source>
</evidence>
<name>A0A4D8RAE3_AZOBR</name>
<evidence type="ECO:0000256" key="2">
    <source>
        <dbReference type="ARBA" id="ARBA00023125"/>
    </source>
</evidence>
<dbReference type="SMART" id="SM00345">
    <property type="entry name" value="HTH_GNTR"/>
    <property type="match status" value="1"/>
</dbReference>
<proteinExistence type="predicted"/>
<keyword evidence="1" id="KW-0805">Transcription regulation</keyword>
<evidence type="ECO:0000259" key="4">
    <source>
        <dbReference type="PROSITE" id="PS50949"/>
    </source>
</evidence>
<dbReference type="Pfam" id="PF07729">
    <property type="entry name" value="FCD"/>
    <property type="match status" value="1"/>
</dbReference>
<evidence type="ECO:0000313" key="6">
    <source>
        <dbReference type="Proteomes" id="UP000298693"/>
    </source>
</evidence>
<accession>A0A4D8RAE3</accession>